<keyword evidence="11" id="KW-0325">Glycoprotein</keyword>
<feature type="transmembrane region" description="Helical" evidence="14">
    <location>
        <begin position="1691"/>
        <end position="1710"/>
    </location>
</feature>
<feature type="transmembrane region" description="Helical" evidence="14">
    <location>
        <begin position="1119"/>
        <end position="1144"/>
    </location>
</feature>
<evidence type="ECO:0000256" key="11">
    <source>
        <dbReference type="ARBA" id="ARBA00023180"/>
    </source>
</evidence>
<evidence type="ECO:0000256" key="2">
    <source>
        <dbReference type="ARBA" id="ARBA00004651"/>
    </source>
</evidence>
<comment type="subcellular location">
    <subcellularLocation>
        <location evidence="2">Cell membrane</location>
        <topology evidence="2">Multi-pass membrane protein</topology>
    </subcellularLocation>
</comment>
<feature type="transmembrane region" description="Helical" evidence="14">
    <location>
        <begin position="1375"/>
        <end position="1394"/>
    </location>
</feature>
<keyword evidence="3" id="KW-1003">Cell membrane</keyword>
<comment type="similarity">
    <text evidence="13">Belongs to the G-protein coupled receptor 1 family.</text>
</comment>
<feature type="transmembrane region" description="Helical" evidence="14">
    <location>
        <begin position="498"/>
        <end position="527"/>
    </location>
</feature>
<dbReference type="Pfam" id="PF13853">
    <property type="entry name" value="7tm_4"/>
    <property type="match status" value="7"/>
</dbReference>
<dbReference type="GO" id="GO:0005886">
    <property type="term" value="C:plasma membrane"/>
    <property type="evidence" value="ECO:0007669"/>
    <property type="project" value="UniProtKB-SubCell"/>
</dbReference>
<feature type="transmembrane region" description="Helical" evidence="14">
    <location>
        <begin position="400"/>
        <end position="421"/>
    </location>
</feature>
<dbReference type="CDD" id="cd15405">
    <property type="entry name" value="7tmA_OR8B-like"/>
    <property type="match status" value="3"/>
</dbReference>
<feature type="transmembrane region" description="Helical" evidence="14">
    <location>
        <begin position="2255"/>
        <end position="2277"/>
    </location>
</feature>
<feature type="transmembrane region" description="Helical" evidence="14">
    <location>
        <begin position="636"/>
        <end position="659"/>
    </location>
</feature>
<feature type="transmembrane region" description="Helical" evidence="14">
    <location>
        <begin position="1902"/>
        <end position="1923"/>
    </location>
</feature>
<feature type="transmembrane region" description="Helical" evidence="14">
    <location>
        <begin position="1191"/>
        <end position="1211"/>
    </location>
</feature>
<comment type="function">
    <text evidence="1">Putative odorant or sperm cell receptor.</text>
</comment>
<feature type="transmembrane region" description="Helical" evidence="14">
    <location>
        <begin position="360"/>
        <end position="380"/>
    </location>
</feature>
<sequence>MSMLARNATLVTEFIIAGLTDRPELQQPLFYLFLMIYVVTVVGNLGLIILIGLNSHLHTPMYYFLFNLSFTDLCYSSVFTPKMLMNFVSKKNIISYVGCMTQLFFFLFFVISECYMLTSMAYDRYVAICNPLLYKVTMSHQVCSLLSFAAYAMGFAGATAHTGCMLRLTFCSANVINHYLCDILPLLQLSCTSTYVNEVVVLIVVGINITVPSVTILISYIFILISILHIKSTQGRSKAFSTCSSHIIAISLFFGSAAFMYLKYSSPGSMEQGKISSVFYTNVGPMLNPLIYSLRNKDVKGRMVSGNDSLVTEFILLGLTQQPELQLPLFFIFVGIYVVTMLGNFGLLVLIVLNPHLHTPMYFFLFNLSFVDLCYSSVITPRMLISFMKQNIIPYGGCMTQLYFFAFFVIDECCILTAMAYDRYVAICKPLLYRVAMSPKVCLMLMVSAYMMGSVGAIAHTVCMLRLNFCDGNIIDHYMCDIPPLLQLACSSTYINELVVFIVVGINVIGPSITIFISYTMIIANILRIRSKEGRSKAFSTCSSHIIAVSLFFGSSAFMYLKPSPTGALDQDKVTTVFYTIVGPMLNPFIYSLRNKDVQIALRKTLKKTIKMASGNGSFITEFILMGLTNRPELQLPLFFLFLVMYMITMIGNLGLILLIGLNTHLHTPMYFFLFNLPFVDLCYSSVFTPKMLVNFISEKNIISYMGCMTQLYFFCFFGISECYVLISMAYDRYVAICNPLMYNVAMSPKVCSSLMLGSYLMAFSGAMAHTGCMLRLTFCDANIINHYFCDILPLLQLSCTSTYVNELVVFIVVGINIIVPTVTIFVSYGFILSSILRISSTGGRTEAFSTCSSHIIAVSLFFGSCIFMYLKPSSAGSMGQGKISSLFYTNIVPMMNPLIYSFRKKDVKLAMRKTLSMRKYPWRMTLINDSVVTEFILPTRSPNAPIHPVSYDIYNYNVGKFGFDNFNLVESALTYPMYFFLFNLSFIDFFYSSVFTPKMLINFISEKNIISYPGCMTQLFFFCFFVISECYVLTSMAYDRYVAICNPLLYNIVMSPKVCSSLMLGSYMIAFSKAMTHTGSMLRLTFCDANKVNHYFCDILPLLQLSCTSIYVNELVVFIMVGITIIVPSLTIFISYGFILSSIFRINSKEGRSKAFSTCSSHIIAVSLFFGSGAFMYLKPSSVGSMDQGKISSVFYTNVVPMMNPLIYSLRNKDVKRGMAPGNGSFVTEFILVGLTDLQLPLFILFLICYSTVYTPKMLISFVSKKNTISYMGCMTQLYFFCFFSIYECYVLTSVAYDRCVAIFNPLMYNIAMSPKVCSSLMLGSYLMAFSGAMVHTGFMFRLTFCDANTINNYFCDILPLLQLSCTSIYANELVVFIVVGINIIVPTVTIFVSYDFILSSILRISSTGGRTEAFSTCSSHIIAVSLFFGSCIFMYLKPSSAGSVDQGKISSKRMSPGNVSFVTEFILKGLTDRPDLQLPLFLLFLIMYMVCMNLVLIILIWLNSHLHTPMYFFLFNLSIIDMCYSSVFIPKMLRRILSPTQDASLSSSFSFFFFFGISECYVLASMAYDRFVAICNPLMFTVAMSPKVCSSLMLGSYMMALSGDMAFTLCMVRLTFCDANIINHYFCDILPLLQLSCTSTCINELVDFVVAAINTVVPTVTIFVSYGYIISSILRISSRGGRSKAFSTCSSHIIAVSLFFGSAAFVYFNPSSAGSVDQGKISSVFYTNDTNILSSLCFVCGPRENIYSVLYYNITQTSFVKEMTECNFSTEFVLEGLTHQPELQLPLLFLFLGIYVVTVVGNLGMMLLITFNAKLQSPMYFFLGNLSFIDLFYSSVVTPKLLGNFVLEQNVISYPGCMTQLFFFCAFAIGECFMLSAMAYDRYVAICNPLLYSVTMSQKVCSALVAGVYTMALLGALAYTISMVMLSFCGDNVIHHYFCDIIPLIKRSSSDTHANELIVILLGGFNTLSTTGAILISYIFIIANILRIPSAAGRSKAFGTCGSHLTAVGIFYGSIVFMYFKPSSSSSLTQEKVASVFYTTVVPMLNPLIYSLRNKDVKNPELQLPLLFLFLGIYVVTVVGNLGMMLLITFNAKLQSPMYFFLGNLSFIDLFYSSVVTPKLLGNFVLEQNVISYPGCMTQLFFFCAFAIGECFMLSAMAYDRYVAICNPLLYSVTMSQKVCSALVAGVYTMAILGALCHTIAMTRISFCGDNLLVLYVGGFHVLSTTGTIIISCIFIIASVLRIPSAAGRSKAFGTCGSHLTAVGIFYGSIVFMYFKPSSSSSLTQEKVASVFYTTVVPMLNPLIYSLRNKDVKNVLRKVLTKRYGSPQGRGQPH</sequence>
<feature type="transmembrane region" description="Helical" evidence="14">
    <location>
        <begin position="1279"/>
        <end position="1298"/>
    </location>
</feature>
<dbReference type="PRINTS" id="PR00245">
    <property type="entry name" value="OLFACTORYR"/>
</dbReference>
<keyword evidence="6" id="KW-0552">Olfaction</keyword>
<feature type="transmembrane region" description="Helical" evidence="14">
    <location>
        <begin position="2181"/>
        <end position="2203"/>
    </location>
</feature>
<keyword evidence="5 13" id="KW-0812">Transmembrane</keyword>
<feature type="transmembrane region" description="Helical" evidence="14">
    <location>
        <begin position="2142"/>
        <end position="2161"/>
    </location>
</feature>
<feature type="transmembrane region" description="Helical" evidence="14">
    <location>
        <begin position="1010"/>
        <end position="1029"/>
    </location>
</feature>
<feature type="transmembrane region" description="Helical" evidence="14">
    <location>
        <begin position="576"/>
        <end position="593"/>
    </location>
</feature>
<evidence type="ECO:0000313" key="16">
    <source>
        <dbReference type="EMBL" id="KAG8522317.1"/>
    </source>
</evidence>
<feature type="transmembrane region" description="Helical" evidence="14">
    <location>
        <begin position="1318"/>
        <end position="1336"/>
    </location>
</feature>
<feature type="transmembrane region" description="Helical" evidence="14">
    <location>
        <begin position="2289"/>
        <end position="2309"/>
    </location>
</feature>
<feature type="transmembrane region" description="Helical" evidence="14">
    <location>
        <begin position="1415"/>
        <end position="1438"/>
    </location>
</feature>
<keyword evidence="4" id="KW-0716">Sensory transduction</keyword>
<feature type="transmembrane region" description="Helical" evidence="14">
    <location>
        <begin position="883"/>
        <end position="901"/>
    </location>
</feature>
<feature type="transmembrane region" description="Helical" evidence="14">
    <location>
        <begin position="848"/>
        <end position="871"/>
    </location>
</feature>
<name>A0A8J6ANS3_GALPY</name>
<evidence type="ECO:0000256" key="10">
    <source>
        <dbReference type="ARBA" id="ARBA00023170"/>
    </source>
</evidence>
<feature type="transmembrane region" description="Helical" evidence="14">
    <location>
        <begin position="1231"/>
        <end position="1254"/>
    </location>
</feature>
<dbReference type="InterPro" id="IPR017452">
    <property type="entry name" value="GPCR_Rhodpsn_7TM"/>
</dbReference>
<evidence type="ECO:0000256" key="4">
    <source>
        <dbReference type="ARBA" id="ARBA00022606"/>
    </source>
</evidence>
<feature type="transmembrane region" description="Helical" evidence="14">
    <location>
        <begin position="1582"/>
        <end position="1601"/>
    </location>
</feature>
<dbReference type="Pfam" id="PF00001">
    <property type="entry name" value="7tm_1"/>
    <property type="match status" value="1"/>
</dbReference>
<dbReference type="OrthoDB" id="9444602at2759"/>
<evidence type="ECO:0000313" key="17">
    <source>
        <dbReference type="Proteomes" id="UP000700334"/>
    </source>
</evidence>
<keyword evidence="10 13" id="KW-0675">Receptor</keyword>
<feature type="transmembrane region" description="Helical" evidence="14">
    <location>
        <begin position="199"/>
        <end position="227"/>
    </location>
</feature>
<feature type="transmembrane region" description="Helical" evidence="14">
    <location>
        <begin position="671"/>
        <end position="692"/>
    </location>
</feature>
<keyword evidence="12 13" id="KW-0807">Transducer</keyword>
<organism evidence="16 17">
    <name type="scientific">Galemys pyrenaicus</name>
    <name type="common">Iberian desman</name>
    <name type="synonym">Pyrenean desman</name>
    <dbReference type="NCBI Taxonomy" id="202257"/>
    <lineage>
        <taxon>Eukaryota</taxon>
        <taxon>Metazoa</taxon>
        <taxon>Chordata</taxon>
        <taxon>Craniata</taxon>
        <taxon>Vertebrata</taxon>
        <taxon>Euteleostomi</taxon>
        <taxon>Mammalia</taxon>
        <taxon>Eutheria</taxon>
        <taxon>Laurasiatheria</taxon>
        <taxon>Eulipotyphla</taxon>
        <taxon>Talpidae</taxon>
        <taxon>Galemys</taxon>
    </lineage>
</organism>
<feature type="transmembrane region" description="Helical" evidence="14">
    <location>
        <begin position="2068"/>
        <end position="2089"/>
    </location>
</feature>
<feature type="domain" description="G-protein coupled receptors family 1 profile" evidence="15">
    <location>
        <begin position="2082"/>
        <end position="2307"/>
    </location>
</feature>
<feature type="transmembrane region" description="Helical" evidence="14">
    <location>
        <begin position="1511"/>
        <end position="1531"/>
    </location>
</feature>
<proteinExistence type="inferred from homology"/>
<dbReference type="EMBL" id="JAGFMF010011443">
    <property type="protein sequence ID" value="KAG8522317.1"/>
    <property type="molecule type" value="Genomic_DNA"/>
</dbReference>
<gene>
    <name evidence="16" type="ORF">J0S82_007925</name>
</gene>
<feature type="transmembrane region" description="Helical" evidence="14">
    <location>
        <begin position="808"/>
        <end position="836"/>
    </location>
</feature>
<keyword evidence="7 14" id="KW-1133">Transmembrane helix</keyword>
<dbReference type="FunFam" id="1.20.1070.10:FF:000004">
    <property type="entry name" value="Olfactory receptor"/>
    <property type="match status" value="7"/>
</dbReference>
<evidence type="ECO:0000256" key="13">
    <source>
        <dbReference type="RuleBase" id="RU000688"/>
    </source>
</evidence>
<feature type="transmembrane region" description="Helical" evidence="14">
    <location>
        <begin position="2000"/>
        <end position="2022"/>
    </location>
</feature>
<feature type="transmembrane region" description="Helical" evidence="14">
    <location>
        <begin position="93"/>
        <end position="118"/>
    </location>
</feature>
<feature type="transmembrane region" description="Helical" evidence="14">
    <location>
        <begin position="1551"/>
        <end position="1570"/>
    </location>
</feature>
<keyword evidence="8 13" id="KW-0297">G-protein coupled receptor</keyword>
<feature type="transmembrane region" description="Helical" evidence="14">
    <location>
        <begin position="1156"/>
        <end position="1179"/>
    </location>
</feature>
<dbReference type="PROSITE" id="PS00237">
    <property type="entry name" value="G_PROTEIN_RECEP_F1_1"/>
    <property type="match status" value="5"/>
</dbReference>
<feature type="transmembrane region" description="Helical" evidence="14">
    <location>
        <begin position="1863"/>
        <end position="1882"/>
    </location>
</feature>
<dbReference type="PRINTS" id="PR00237">
    <property type="entry name" value="GPCRRHODOPSN"/>
</dbReference>
<feature type="transmembrane region" description="Helical" evidence="14">
    <location>
        <begin position="29"/>
        <end position="55"/>
    </location>
</feature>
<dbReference type="GO" id="GO:0004930">
    <property type="term" value="F:G protein-coupled receptor activity"/>
    <property type="evidence" value="ECO:0007669"/>
    <property type="project" value="UniProtKB-KW"/>
</dbReference>
<feature type="domain" description="G-protein coupled receptors family 1 profile" evidence="15">
    <location>
        <begin position="1494"/>
        <end position="1754"/>
    </location>
</feature>
<feature type="transmembrane region" description="Helical" evidence="14">
    <location>
        <begin position="978"/>
        <end position="998"/>
    </location>
</feature>
<feature type="transmembrane region" description="Helical" evidence="14">
    <location>
        <begin position="329"/>
        <end position="353"/>
    </location>
</feature>
<feature type="transmembrane region" description="Helical" evidence="14">
    <location>
        <begin position="61"/>
        <end position="81"/>
    </location>
</feature>
<feature type="domain" description="G-protein coupled receptors family 1 profile" evidence="15">
    <location>
        <begin position="343"/>
        <end position="591"/>
    </location>
</feature>
<evidence type="ECO:0000256" key="9">
    <source>
        <dbReference type="ARBA" id="ARBA00023136"/>
    </source>
</evidence>
<dbReference type="FunFam" id="1.20.1070.10:FF:001035">
    <property type="entry name" value="Putative olfactory receptor"/>
    <property type="match status" value="1"/>
</dbReference>
<dbReference type="FunFam" id="1.20.1070.10:FF:000646">
    <property type="entry name" value="Olfactory receptor 887"/>
    <property type="match status" value="1"/>
</dbReference>
<evidence type="ECO:0000256" key="6">
    <source>
        <dbReference type="ARBA" id="ARBA00022725"/>
    </source>
</evidence>
<feature type="transmembrane region" description="Helical" evidence="14">
    <location>
        <begin position="1049"/>
        <end position="1072"/>
    </location>
</feature>
<keyword evidence="17" id="KW-1185">Reference proteome</keyword>
<feature type="domain" description="G-protein coupled receptors family 1 profile" evidence="15">
    <location>
        <begin position="1204"/>
        <end position="1430"/>
    </location>
</feature>
<feature type="transmembrane region" description="Helical" evidence="14">
    <location>
        <begin position="1482"/>
        <end position="1504"/>
    </location>
</feature>
<feature type="transmembrane region" description="Helical" evidence="14">
    <location>
        <begin position="539"/>
        <end position="561"/>
    </location>
</feature>
<feature type="transmembrane region" description="Helical" evidence="14">
    <location>
        <begin position="1959"/>
        <end position="1988"/>
    </location>
</feature>
<dbReference type="PANTHER" id="PTHR48018">
    <property type="entry name" value="OLFACTORY RECEPTOR"/>
    <property type="match status" value="1"/>
</dbReference>
<keyword evidence="9 14" id="KW-0472">Membrane</keyword>
<evidence type="ECO:0000256" key="7">
    <source>
        <dbReference type="ARBA" id="ARBA00022989"/>
    </source>
</evidence>
<feature type="domain" description="G-protein coupled receptors family 1 profile" evidence="15">
    <location>
        <begin position="960"/>
        <end position="1209"/>
    </location>
</feature>
<evidence type="ECO:0000256" key="14">
    <source>
        <dbReference type="SAM" id="Phobius"/>
    </source>
</evidence>
<feature type="transmembrane region" description="Helical" evidence="14">
    <location>
        <begin position="613"/>
        <end position="630"/>
    </location>
</feature>
<feature type="domain" description="G-protein coupled receptors family 1 profile" evidence="15">
    <location>
        <begin position="652"/>
        <end position="901"/>
    </location>
</feature>
<comment type="caution">
    <text evidence="16">The sequence shown here is derived from an EMBL/GenBank/DDBJ whole genome shotgun (WGS) entry which is preliminary data.</text>
</comment>
<evidence type="ECO:0000256" key="12">
    <source>
        <dbReference type="ARBA" id="ARBA00023224"/>
    </source>
</evidence>
<protein>
    <submittedName>
        <fullName evidence="16">Olfactory receptor 8B3</fullName>
    </submittedName>
</protein>
<feature type="transmembrane region" description="Helical" evidence="14">
    <location>
        <begin position="1650"/>
        <end position="1671"/>
    </location>
</feature>
<evidence type="ECO:0000256" key="1">
    <source>
        <dbReference type="ARBA" id="ARBA00003929"/>
    </source>
</evidence>
<feature type="transmembrane region" description="Helical" evidence="14">
    <location>
        <begin position="1822"/>
        <end position="1843"/>
    </location>
</feature>
<feature type="domain" description="G-protein coupled receptors family 1 profile" evidence="15">
    <location>
        <begin position="43"/>
        <end position="292"/>
    </location>
</feature>
<feature type="domain" description="G-protein coupled receptors family 1 profile" evidence="15">
    <location>
        <begin position="1803"/>
        <end position="2052"/>
    </location>
</feature>
<feature type="transmembrane region" description="Helical" evidence="14">
    <location>
        <begin position="712"/>
        <end position="731"/>
    </location>
</feature>
<feature type="transmembrane region" description="Helical" evidence="14">
    <location>
        <begin position="239"/>
        <end position="262"/>
    </location>
</feature>
<evidence type="ECO:0000256" key="5">
    <source>
        <dbReference type="ARBA" id="ARBA00022692"/>
    </source>
</evidence>
<feature type="transmembrane region" description="Helical" evidence="14">
    <location>
        <begin position="751"/>
        <end position="769"/>
    </location>
</feature>
<dbReference type="InterPro" id="IPR000725">
    <property type="entry name" value="Olfact_rcpt"/>
</dbReference>
<dbReference type="GO" id="GO:0004984">
    <property type="term" value="F:olfactory receptor activity"/>
    <property type="evidence" value="ECO:0007669"/>
    <property type="project" value="InterPro"/>
</dbReference>
<evidence type="ECO:0000256" key="3">
    <source>
        <dbReference type="ARBA" id="ARBA00022475"/>
    </source>
</evidence>
<feature type="transmembrane region" description="Helical" evidence="14">
    <location>
        <begin position="2101"/>
        <end position="2122"/>
    </location>
</feature>
<dbReference type="SUPFAM" id="SSF81321">
    <property type="entry name" value="Family A G protein-coupled receptor-like"/>
    <property type="match status" value="8"/>
</dbReference>
<dbReference type="PROSITE" id="PS50262">
    <property type="entry name" value="G_PROTEIN_RECEP_F1_2"/>
    <property type="match status" value="8"/>
</dbReference>
<dbReference type="InterPro" id="IPR000276">
    <property type="entry name" value="GPCR_Rhodpsn"/>
</dbReference>
<dbReference type="Proteomes" id="UP000700334">
    <property type="component" value="Unassembled WGS sequence"/>
</dbReference>
<feature type="transmembrane region" description="Helical" evidence="14">
    <location>
        <begin position="2215"/>
        <end position="2243"/>
    </location>
</feature>
<evidence type="ECO:0000259" key="15">
    <source>
        <dbReference type="PROSITE" id="PS50262"/>
    </source>
</evidence>
<reference evidence="16" key="1">
    <citation type="journal article" date="2021" name="Evol. Appl.">
        <title>The genome of the Pyrenean desman and the effects of bottlenecks and inbreeding on the genomic landscape of an endangered species.</title>
        <authorList>
            <person name="Escoda L."/>
            <person name="Castresana J."/>
        </authorList>
    </citation>
    <scope>NUCLEOTIDE SEQUENCE</scope>
    <source>
        <strain evidence="16">IBE-C5619</strain>
    </source>
</reference>
<evidence type="ECO:0000256" key="8">
    <source>
        <dbReference type="ARBA" id="ARBA00023040"/>
    </source>
</evidence>
<feature type="transmembrane region" description="Helical" evidence="14">
    <location>
        <begin position="1789"/>
        <end position="1810"/>
    </location>
</feature>
<accession>A0A8J6ANS3</accession>
<dbReference type="Gene3D" id="1.20.1070.10">
    <property type="entry name" value="Rhodopsin 7-helix transmembrane proteins"/>
    <property type="match status" value="8"/>
</dbReference>
<feature type="transmembrane region" description="Helical" evidence="14">
    <location>
        <begin position="441"/>
        <end position="459"/>
    </location>
</feature>